<dbReference type="InterPro" id="IPR033875">
    <property type="entry name" value="FlhG"/>
</dbReference>
<dbReference type="GO" id="GO:0005829">
    <property type="term" value="C:cytosol"/>
    <property type="evidence" value="ECO:0007669"/>
    <property type="project" value="TreeGrafter"/>
</dbReference>
<evidence type="ECO:0000256" key="1">
    <source>
        <dbReference type="ARBA" id="ARBA00022741"/>
    </source>
</evidence>
<keyword evidence="2" id="KW-0067">ATP-binding</keyword>
<dbReference type="PANTHER" id="PTHR43384:SF4">
    <property type="entry name" value="CELLULOSE BIOSYNTHESIS PROTEIN BCSQ-RELATED"/>
    <property type="match status" value="1"/>
</dbReference>
<organism evidence="4 5">
    <name type="scientific">Candidatus Desulfovibrio intestinipullorum</name>
    <dbReference type="NCBI Taxonomy" id="2838536"/>
    <lineage>
        <taxon>Bacteria</taxon>
        <taxon>Pseudomonadati</taxon>
        <taxon>Thermodesulfobacteriota</taxon>
        <taxon>Desulfovibrionia</taxon>
        <taxon>Desulfovibrionales</taxon>
        <taxon>Desulfovibrionaceae</taxon>
        <taxon>Desulfovibrio</taxon>
    </lineage>
</organism>
<dbReference type="InterPro" id="IPR002586">
    <property type="entry name" value="CobQ/CobB/MinD/ParA_Nub-bd_dom"/>
</dbReference>
<dbReference type="Gene3D" id="3.40.50.300">
    <property type="entry name" value="P-loop containing nucleotide triphosphate hydrolases"/>
    <property type="match status" value="1"/>
</dbReference>
<dbReference type="InterPro" id="IPR050625">
    <property type="entry name" value="ParA/MinD_ATPase"/>
</dbReference>
<evidence type="ECO:0000256" key="2">
    <source>
        <dbReference type="ARBA" id="ARBA00022840"/>
    </source>
</evidence>
<name>A0A9D1TPY5_9BACT</name>
<feature type="domain" description="CobQ/CobB/MinD/ParA nucleotide binding" evidence="3">
    <location>
        <begin position="10"/>
        <end position="226"/>
    </location>
</feature>
<dbReference type="InterPro" id="IPR027417">
    <property type="entry name" value="P-loop_NTPase"/>
</dbReference>
<dbReference type="GO" id="GO:0009898">
    <property type="term" value="C:cytoplasmic side of plasma membrane"/>
    <property type="evidence" value="ECO:0007669"/>
    <property type="project" value="TreeGrafter"/>
</dbReference>
<dbReference type="InterPro" id="IPR025501">
    <property type="entry name" value="MinD_FleN"/>
</dbReference>
<gene>
    <name evidence="4" type="ORF">H9894_06685</name>
</gene>
<dbReference type="EMBL" id="DXHV01000063">
    <property type="protein sequence ID" value="HIW00859.1"/>
    <property type="molecule type" value="Genomic_DNA"/>
</dbReference>
<evidence type="ECO:0000313" key="5">
    <source>
        <dbReference type="Proteomes" id="UP000886752"/>
    </source>
</evidence>
<comment type="caution">
    <text evidence="4">The sequence shown here is derived from an EMBL/GenBank/DDBJ whole genome shotgun (WGS) entry which is preliminary data.</text>
</comment>
<reference evidence="4" key="1">
    <citation type="journal article" date="2021" name="PeerJ">
        <title>Extensive microbial diversity within the chicken gut microbiome revealed by metagenomics and culture.</title>
        <authorList>
            <person name="Gilroy R."/>
            <person name="Ravi A."/>
            <person name="Getino M."/>
            <person name="Pursley I."/>
            <person name="Horton D.L."/>
            <person name="Alikhan N.F."/>
            <person name="Baker D."/>
            <person name="Gharbi K."/>
            <person name="Hall N."/>
            <person name="Watson M."/>
            <person name="Adriaenssens E.M."/>
            <person name="Foster-Nyarko E."/>
            <person name="Jarju S."/>
            <person name="Secka A."/>
            <person name="Antonio M."/>
            <person name="Oren A."/>
            <person name="Chaudhuri R.R."/>
            <person name="La Ragione R."/>
            <person name="Hildebrand F."/>
            <person name="Pallen M.J."/>
        </authorList>
    </citation>
    <scope>NUCLEOTIDE SEQUENCE</scope>
    <source>
        <strain evidence="4">ChiHecec2B26-446</strain>
    </source>
</reference>
<dbReference type="CDD" id="cd02038">
    <property type="entry name" value="FlhG-like"/>
    <property type="match status" value="1"/>
</dbReference>
<sequence>MAARTPRVFTVTSGKGGVGKTNIAVNLACQLAREGARVVLLDADFGLANVDVLLGVCPSLDIFHLFSARTRLEDVLFPTAYGFSILPAGSGFNKVTELKTGERLELLHALEPLADRLDVLIVDTGAGAGETVLYFNMAAQERLLVLSPEPTSMADAYALIKDLKVKGVEKFRVCINMCPTERQGKQIFTKLYDACDQFMTGVSLDLAGIIPQDPNVRTSVMKQKPFTELFPASPASQSLKKLAQSVQKWPAARRAGGNIQFFWKSMLLR</sequence>
<protein>
    <submittedName>
        <fullName evidence="4">MinD/ParA family protein</fullName>
    </submittedName>
</protein>
<keyword evidence="1" id="KW-0547">Nucleotide-binding</keyword>
<accession>A0A9D1TPY5</accession>
<dbReference type="AlphaFoldDB" id="A0A9D1TPY5"/>
<evidence type="ECO:0000259" key="3">
    <source>
        <dbReference type="Pfam" id="PF01656"/>
    </source>
</evidence>
<dbReference type="GO" id="GO:0005524">
    <property type="term" value="F:ATP binding"/>
    <property type="evidence" value="ECO:0007669"/>
    <property type="project" value="UniProtKB-KW"/>
</dbReference>
<proteinExistence type="predicted"/>
<evidence type="ECO:0000313" key="4">
    <source>
        <dbReference type="EMBL" id="HIW00859.1"/>
    </source>
</evidence>
<dbReference type="GO" id="GO:0051782">
    <property type="term" value="P:negative regulation of cell division"/>
    <property type="evidence" value="ECO:0007669"/>
    <property type="project" value="TreeGrafter"/>
</dbReference>
<dbReference type="GO" id="GO:0016887">
    <property type="term" value="F:ATP hydrolysis activity"/>
    <property type="evidence" value="ECO:0007669"/>
    <property type="project" value="TreeGrafter"/>
</dbReference>
<dbReference type="Proteomes" id="UP000886752">
    <property type="component" value="Unassembled WGS sequence"/>
</dbReference>
<dbReference type="PANTHER" id="PTHR43384">
    <property type="entry name" value="SEPTUM SITE-DETERMINING PROTEIN MIND HOMOLOG, CHLOROPLASTIC-RELATED"/>
    <property type="match status" value="1"/>
</dbReference>
<dbReference type="PIRSF" id="PIRSF003092">
    <property type="entry name" value="MinD"/>
    <property type="match status" value="1"/>
</dbReference>
<reference evidence="4" key="2">
    <citation type="submission" date="2021-04" db="EMBL/GenBank/DDBJ databases">
        <authorList>
            <person name="Gilroy R."/>
        </authorList>
    </citation>
    <scope>NUCLEOTIDE SEQUENCE</scope>
    <source>
        <strain evidence="4">ChiHecec2B26-446</strain>
    </source>
</reference>
<dbReference type="SUPFAM" id="SSF52540">
    <property type="entry name" value="P-loop containing nucleoside triphosphate hydrolases"/>
    <property type="match status" value="1"/>
</dbReference>
<dbReference type="Pfam" id="PF01656">
    <property type="entry name" value="CbiA"/>
    <property type="match status" value="1"/>
</dbReference>